<dbReference type="Pfam" id="PF00590">
    <property type="entry name" value="TP_methylase"/>
    <property type="match status" value="1"/>
</dbReference>
<keyword evidence="2" id="KW-0169">Cobalamin biosynthesis</keyword>
<protein>
    <submittedName>
        <fullName evidence="8">Precorrin-6A synthase (Deacetylating)</fullName>
    </submittedName>
</protein>
<dbReference type="InterPro" id="IPR014777">
    <property type="entry name" value="4pyrrole_Mease_sub1"/>
</dbReference>
<dbReference type="Gene3D" id="3.30.950.10">
    <property type="entry name" value="Methyltransferase, Cobalt-precorrin-4 Transmethylase, Domain 2"/>
    <property type="match status" value="1"/>
</dbReference>
<evidence type="ECO:0000256" key="1">
    <source>
        <dbReference type="ARBA" id="ARBA00004953"/>
    </source>
</evidence>
<reference evidence="7 10" key="2">
    <citation type="submission" date="2019-07" db="EMBL/GenBank/DDBJ databases">
        <title>Whole genome shotgun sequence of Halomonas cupida NBRC 102219.</title>
        <authorList>
            <person name="Hosoyama A."/>
            <person name="Uohara A."/>
            <person name="Ohji S."/>
            <person name="Ichikawa N."/>
        </authorList>
    </citation>
    <scope>NUCLEOTIDE SEQUENCE [LARGE SCALE GENOMIC DNA]</scope>
    <source>
        <strain evidence="7 10">NBRC 102219</strain>
    </source>
</reference>
<dbReference type="Gene3D" id="3.40.1010.10">
    <property type="entry name" value="Cobalt-precorrin-4 Transmethylase, Domain 1"/>
    <property type="match status" value="1"/>
</dbReference>
<dbReference type="GO" id="GO:0032259">
    <property type="term" value="P:methylation"/>
    <property type="evidence" value="ECO:0007669"/>
    <property type="project" value="UniProtKB-KW"/>
</dbReference>
<dbReference type="EMBL" id="BJXU01000019">
    <property type="protein sequence ID" value="GEN22672.1"/>
    <property type="molecule type" value="Genomic_DNA"/>
</dbReference>
<dbReference type="InterPro" id="IPR000878">
    <property type="entry name" value="4pyrrol_Mease"/>
</dbReference>
<evidence type="ECO:0000313" key="10">
    <source>
        <dbReference type="Proteomes" id="UP000321726"/>
    </source>
</evidence>
<evidence type="ECO:0000256" key="4">
    <source>
        <dbReference type="ARBA" id="ARBA00022679"/>
    </source>
</evidence>
<dbReference type="GO" id="GO:0043819">
    <property type="term" value="F:precorrin-6A synthase (deacetylating) activity"/>
    <property type="evidence" value="ECO:0007669"/>
    <property type="project" value="InterPro"/>
</dbReference>
<comment type="pathway">
    <text evidence="1">Cofactor biosynthesis; adenosylcobalamin biosynthesis.</text>
</comment>
<dbReference type="PANTHER" id="PTHR43467">
    <property type="entry name" value="COBALT-PRECORRIN-2 C(20)-METHYLTRANSFERASE"/>
    <property type="match status" value="1"/>
</dbReference>
<keyword evidence="5" id="KW-0949">S-adenosyl-L-methionine</keyword>
<evidence type="ECO:0000259" key="6">
    <source>
        <dbReference type="Pfam" id="PF00590"/>
    </source>
</evidence>
<organism evidence="8 9">
    <name type="scientific">Halomonas cupida</name>
    <dbReference type="NCBI Taxonomy" id="44933"/>
    <lineage>
        <taxon>Bacteria</taxon>
        <taxon>Pseudomonadati</taxon>
        <taxon>Pseudomonadota</taxon>
        <taxon>Gammaproteobacteria</taxon>
        <taxon>Oceanospirillales</taxon>
        <taxon>Halomonadaceae</taxon>
        <taxon>Halomonas</taxon>
    </lineage>
</organism>
<dbReference type="AlphaFoldDB" id="A0A1M6ZRW4"/>
<name>A0A1M6ZRW4_9GAMM</name>
<evidence type="ECO:0000313" key="7">
    <source>
        <dbReference type="EMBL" id="GEN22672.1"/>
    </source>
</evidence>
<dbReference type="Proteomes" id="UP000321726">
    <property type="component" value="Unassembled WGS sequence"/>
</dbReference>
<dbReference type="SUPFAM" id="SSF53790">
    <property type="entry name" value="Tetrapyrrole methylase"/>
    <property type="match status" value="1"/>
</dbReference>
<sequence length="265" mass="29258">MIQLSLIGIGTGNPDHVTLAGVKALQAADLILLPRKGEGKSDLVDLRRLLCRELLGREASGRESLNDMQRPRVVEFDLPERDNNTDYLAAVDDWHAAIADVWGELMGTWLPRGGRVAMLIWGDPSLYDSSLRIAGRLGEGGRQRQVEVKVVPGITSLQVLTAEHRIPLNALAEPVQITTGRRLRERGWPTDAASVAVMLDRGGAFETLPSEGIHIWWGAYLGMDKQCLIQGPLSEVGAAILQQRAALREQHGWIMDTYLLARRSY</sequence>
<dbReference type="STRING" id="44933.SAMN05660971_00220"/>
<dbReference type="Proteomes" id="UP000184123">
    <property type="component" value="Unassembled WGS sequence"/>
</dbReference>
<evidence type="ECO:0000256" key="2">
    <source>
        <dbReference type="ARBA" id="ARBA00022573"/>
    </source>
</evidence>
<keyword evidence="3" id="KW-0489">Methyltransferase</keyword>
<keyword evidence="4" id="KW-0808">Transferase</keyword>
<dbReference type="RefSeq" id="WP_073433180.1">
    <property type="nucleotide sequence ID" value="NZ_BJXU01000019.1"/>
</dbReference>
<feature type="domain" description="Tetrapyrrole methylase" evidence="6">
    <location>
        <begin position="4"/>
        <end position="236"/>
    </location>
</feature>
<dbReference type="OrthoDB" id="9787471at2"/>
<evidence type="ECO:0000256" key="3">
    <source>
        <dbReference type="ARBA" id="ARBA00022603"/>
    </source>
</evidence>
<dbReference type="InterPro" id="IPR035996">
    <property type="entry name" value="4pyrrol_Methylase_sf"/>
</dbReference>
<evidence type="ECO:0000256" key="5">
    <source>
        <dbReference type="ARBA" id="ARBA00022691"/>
    </source>
</evidence>
<reference evidence="8 9" key="1">
    <citation type="submission" date="2016-11" db="EMBL/GenBank/DDBJ databases">
        <authorList>
            <person name="Jaros S."/>
            <person name="Januszkiewicz K."/>
            <person name="Wedrychowicz H."/>
        </authorList>
    </citation>
    <scope>NUCLEOTIDE SEQUENCE [LARGE SCALE GENOMIC DNA]</scope>
    <source>
        <strain evidence="8 9">DSM 4740</strain>
    </source>
</reference>
<evidence type="ECO:0000313" key="8">
    <source>
        <dbReference type="EMBL" id="SHL33065.1"/>
    </source>
</evidence>
<evidence type="ECO:0000313" key="9">
    <source>
        <dbReference type="Proteomes" id="UP000184123"/>
    </source>
</evidence>
<gene>
    <name evidence="7" type="primary">cobF</name>
    <name evidence="7" type="ORF">HCU01_06210</name>
    <name evidence="8" type="ORF">SAMN05660971_00220</name>
</gene>
<dbReference type="InterPro" id="IPR012797">
    <property type="entry name" value="CobF"/>
</dbReference>
<proteinExistence type="predicted"/>
<accession>A0A1M6ZRW4</accession>
<dbReference type="InterPro" id="IPR014776">
    <property type="entry name" value="4pyrrole_Mease_sub2"/>
</dbReference>
<dbReference type="PANTHER" id="PTHR43467:SF1">
    <property type="entry name" value="PRECORRIN-6A SYNTHASE [DEACETYLATING]"/>
    <property type="match status" value="1"/>
</dbReference>
<dbReference type="NCBIfam" id="TIGR02434">
    <property type="entry name" value="CobF"/>
    <property type="match status" value="1"/>
</dbReference>
<dbReference type="CDD" id="cd11643">
    <property type="entry name" value="Precorrin-6A-synthase"/>
    <property type="match status" value="1"/>
</dbReference>
<dbReference type="EMBL" id="FRCA01000001">
    <property type="protein sequence ID" value="SHL33065.1"/>
    <property type="molecule type" value="Genomic_DNA"/>
</dbReference>
<dbReference type="GO" id="GO:0009236">
    <property type="term" value="P:cobalamin biosynthetic process"/>
    <property type="evidence" value="ECO:0007669"/>
    <property type="project" value="UniProtKB-KW"/>
</dbReference>
<keyword evidence="10" id="KW-1185">Reference proteome</keyword>
<dbReference type="PIRSF" id="PIRSF036525">
    <property type="entry name" value="CobF"/>
    <property type="match status" value="1"/>
</dbReference>